<evidence type="ECO:0000313" key="1">
    <source>
        <dbReference type="EMBL" id="SPJ80333.1"/>
    </source>
</evidence>
<reference evidence="1" key="1">
    <citation type="submission" date="2018-03" db="EMBL/GenBank/DDBJ databases">
        <authorList>
            <person name="Guldener U."/>
        </authorList>
    </citation>
    <scope>NUCLEOTIDE SEQUENCE</scope>
</reference>
<accession>A0AAE8SK85</accession>
<gene>
    <name evidence="1" type="ORF">FTOL_08725</name>
</gene>
<keyword evidence="2" id="KW-1185">Reference proteome</keyword>
<dbReference type="Proteomes" id="UP001187734">
    <property type="component" value="Unassembled WGS sequence"/>
</dbReference>
<proteinExistence type="predicted"/>
<sequence length="131" mass="14417">MAAASCVHADEGVYLVNSRKGNEISSGMADYADINHRHLQQPSAYTDVTHGDHIVWEGRRITGNFNSGVSFTATINADAFEKGNNAWVGSGSNGFKDFTCWKTYDRAKPVPLLYSVDGWSVFGVHRCSENR</sequence>
<protein>
    <submittedName>
        <fullName evidence="1">Uncharacterized protein</fullName>
    </submittedName>
</protein>
<dbReference type="AlphaFoldDB" id="A0AAE8SK85"/>
<name>A0AAE8SK85_9HYPO</name>
<organism evidence="1 2">
    <name type="scientific">Fusarium torulosum</name>
    <dbReference type="NCBI Taxonomy" id="33205"/>
    <lineage>
        <taxon>Eukaryota</taxon>
        <taxon>Fungi</taxon>
        <taxon>Dikarya</taxon>
        <taxon>Ascomycota</taxon>
        <taxon>Pezizomycotina</taxon>
        <taxon>Sordariomycetes</taxon>
        <taxon>Hypocreomycetidae</taxon>
        <taxon>Hypocreales</taxon>
        <taxon>Nectriaceae</taxon>
        <taxon>Fusarium</taxon>
    </lineage>
</organism>
<evidence type="ECO:0000313" key="2">
    <source>
        <dbReference type="Proteomes" id="UP001187734"/>
    </source>
</evidence>
<comment type="caution">
    <text evidence="1">The sequence shown here is derived from an EMBL/GenBank/DDBJ whole genome shotgun (WGS) entry which is preliminary data.</text>
</comment>
<dbReference type="EMBL" id="ONZP01000313">
    <property type="protein sequence ID" value="SPJ80333.1"/>
    <property type="molecule type" value="Genomic_DNA"/>
</dbReference>